<sequence length="102" mass="11331">MQAPTRWSTYAVHDLLFEDDRTLNTATEENMQRSIDLFAGGCDNFGFTISTAKTVVVHQPPPSVEYNVSRINVNGARLKHVETFACLGSKLSRTTIINDEVA</sequence>
<keyword evidence="2" id="KW-1185">Reference proteome</keyword>
<evidence type="ECO:0000313" key="1">
    <source>
        <dbReference type="EMBL" id="VDM03900.1"/>
    </source>
</evidence>
<dbReference type="Proteomes" id="UP000275846">
    <property type="component" value="Unassembled WGS sequence"/>
</dbReference>
<name>A0A183TM15_SCHSO</name>
<reference evidence="1 2" key="2">
    <citation type="submission" date="2018-11" db="EMBL/GenBank/DDBJ databases">
        <authorList>
            <consortium name="Pathogen Informatics"/>
        </authorList>
    </citation>
    <scope>NUCLEOTIDE SEQUENCE [LARGE SCALE GENOMIC DNA]</scope>
    <source>
        <strain evidence="1 2">NST_G2</strain>
    </source>
</reference>
<dbReference type="OrthoDB" id="6241411at2759"/>
<gene>
    <name evidence="1" type="ORF">SSLN_LOCUS17514</name>
</gene>
<accession>A0A183TM15</accession>
<evidence type="ECO:0000313" key="2">
    <source>
        <dbReference type="Proteomes" id="UP000275846"/>
    </source>
</evidence>
<proteinExistence type="predicted"/>
<dbReference type="AlphaFoldDB" id="A0A183TM15"/>
<protein>
    <submittedName>
        <fullName evidence="3">Reverse transcriptase domain-containing protein</fullName>
    </submittedName>
</protein>
<evidence type="ECO:0000313" key="3">
    <source>
        <dbReference type="WBParaSite" id="SSLN_0001817701-mRNA-1"/>
    </source>
</evidence>
<organism evidence="3">
    <name type="scientific">Schistocephalus solidus</name>
    <name type="common">Tapeworm</name>
    <dbReference type="NCBI Taxonomy" id="70667"/>
    <lineage>
        <taxon>Eukaryota</taxon>
        <taxon>Metazoa</taxon>
        <taxon>Spiralia</taxon>
        <taxon>Lophotrochozoa</taxon>
        <taxon>Platyhelminthes</taxon>
        <taxon>Cestoda</taxon>
        <taxon>Eucestoda</taxon>
        <taxon>Diphyllobothriidea</taxon>
        <taxon>Diphyllobothriidae</taxon>
        <taxon>Schistocephalus</taxon>
    </lineage>
</organism>
<reference evidence="3" key="1">
    <citation type="submission" date="2016-06" db="UniProtKB">
        <authorList>
            <consortium name="WormBaseParasite"/>
        </authorList>
    </citation>
    <scope>IDENTIFICATION</scope>
</reference>
<dbReference type="WBParaSite" id="SSLN_0001817701-mRNA-1">
    <property type="protein sequence ID" value="SSLN_0001817701-mRNA-1"/>
    <property type="gene ID" value="SSLN_0001817701"/>
</dbReference>
<dbReference type="EMBL" id="UYSU01042634">
    <property type="protein sequence ID" value="VDM03900.1"/>
    <property type="molecule type" value="Genomic_DNA"/>
</dbReference>